<name>A0A8E2JZ27_9PEZI</name>
<feature type="transmembrane region" description="Helical" evidence="1">
    <location>
        <begin position="181"/>
        <end position="204"/>
    </location>
</feature>
<dbReference type="Proteomes" id="UP000250140">
    <property type="component" value="Unassembled WGS sequence"/>
</dbReference>
<evidence type="ECO:0000313" key="2">
    <source>
        <dbReference type="EMBL" id="OCL14417.1"/>
    </source>
</evidence>
<keyword evidence="1" id="KW-0812">Transmembrane</keyword>
<dbReference type="AlphaFoldDB" id="A0A8E2JZ27"/>
<keyword evidence="1" id="KW-0472">Membrane</keyword>
<evidence type="ECO:0000313" key="3">
    <source>
        <dbReference type="Proteomes" id="UP000250140"/>
    </source>
</evidence>
<keyword evidence="1" id="KW-1133">Transmembrane helix</keyword>
<accession>A0A8E2JZ27</accession>
<feature type="non-terminal residue" evidence="2">
    <location>
        <position position="1"/>
    </location>
</feature>
<evidence type="ECO:0000256" key="1">
    <source>
        <dbReference type="SAM" id="Phobius"/>
    </source>
</evidence>
<reference evidence="2 3" key="1">
    <citation type="journal article" date="2016" name="Nat. Commun.">
        <title>Ectomycorrhizal ecology is imprinted in the genome of the dominant symbiotic fungus Cenococcum geophilum.</title>
        <authorList>
            <consortium name="DOE Joint Genome Institute"/>
            <person name="Peter M."/>
            <person name="Kohler A."/>
            <person name="Ohm R.A."/>
            <person name="Kuo A."/>
            <person name="Krutzmann J."/>
            <person name="Morin E."/>
            <person name="Arend M."/>
            <person name="Barry K.W."/>
            <person name="Binder M."/>
            <person name="Choi C."/>
            <person name="Clum A."/>
            <person name="Copeland A."/>
            <person name="Grisel N."/>
            <person name="Haridas S."/>
            <person name="Kipfer T."/>
            <person name="LaButti K."/>
            <person name="Lindquist E."/>
            <person name="Lipzen A."/>
            <person name="Maire R."/>
            <person name="Meier B."/>
            <person name="Mihaltcheva S."/>
            <person name="Molinier V."/>
            <person name="Murat C."/>
            <person name="Poggeler S."/>
            <person name="Quandt C.A."/>
            <person name="Sperisen C."/>
            <person name="Tritt A."/>
            <person name="Tisserant E."/>
            <person name="Crous P.W."/>
            <person name="Henrissat B."/>
            <person name="Nehls U."/>
            <person name="Egli S."/>
            <person name="Spatafora J.W."/>
            <person name="Grigoriev I.V."/>
            <person name="Martin F.M."/>
        </authorList>
    </citation>
    <scope>NUCLEOTIDE SEQUENCE [LARGE SCALE GENOMIC DNA]</scope>
    <source>
        <strain evidence="2 3">CBS 207.34</strain>
    </source>
</reference>
<organism evidence="2 3">
    <name type="scientific">Glonium stellatum</name>
    <dbReference type="NCBI Taxonomy" id="574774"/>
    <lineage>
        <taxon>Eukaryota</taxon>
        <taxon>Fungi</taxon>
        <taxon>Dikarya</taxon>
        <taxon>Ascomycota</taxon>
        <taxon>Pezizomycotina</taxon>
        <taxon>Dothideomycetes</taxon>
        <taxon>Pleosporomycetidae</taxon>
        <taxon>Gloniales</taxon>
        <taxon>Gloniaceae</taxon>
        <taxon>Glonium</taxon>
    </lineage>
</organism>
<protein>
    <submittedName>
        <fullName evidence="2">Uncharacterized protein</fullName>
    </submittedName>
</protein>
<keyword evidence="3" id="KW-1185">Reference proteome</keyword>
<dbReference type="EMBL" id="KV748578">
    <property type="protein sequence ID" value="OCL14417.1"/>
    <property type="molecule type" value="Genomic_DNA"/>
</dbReference>
<proteinExistence type="predicted"/>
<sequence>AGRQAPSHARRSAQRGAAAELGIGRSPAVLAATRLRIPGSAPWLVAHKPGTGFSAQQTHCRDRGGGVPHVLGGVVSFAVAGVLRPRGRGGPGFGEGQQQQRLGSWRGDAASRAFRSPGSGTSFAVAVVSIDAIECYIPTGSQPRKAILSVRHGRVDAAFRYPTPWLPELDRGSWNWTYQDFLYTVEFVILVLLRLAVCTLHFQLTA</sequence>
<gene>
    <name evidence="2" type="ORF">AOQ84DRAFT_358919</name>
</gene>